<dbReference type="EMBL" id="BPLR01000991">
    <property type="protein sequence ID" value="GIY98941.1"/>
    <property type="molecule type" value="Genomic_DNA"/>
</dbReference>
<reference evidence="2 3" key="1">
    <citation type="submission" date="2021-06" db="EMBL/GenBank/DDBJ databases">
        <title>Caerostris extrusa draft genome.</title>
        <authorList>
            <person name="Kono N."/>
            <person name="Arakawa K."/>
        </authorList>
    </citation>
    <scope>NUCLEOTIDE SEQUENCE [LARGE SCALE GENOMIC DNA]</scope>
</reference>
<proteinExistence type="predicted"/>
<gene>
    <name evidence="2" type="ORF">CEXT_117941</name>
</gene>
<dbReference type="Proteomes" id="UP001054945">
    <property type="component" value="Unassembled WGS sequence"/>
</dbReference>
<comment type="caution">
    <text evidence="2">The sequence shown here is derived from an EMBL/GenBank/DDBJ whole genome shotgun (WGS) entry which is preliminary data.</text>
</comment>
<evidence type="ECO:0000313" key="2">
    <source>
        <dbReference type="EMBL" id="GIY98941.1"/>
    </source>
</evidence>
<evidence type="ECO:0000313" key="3">
    <source>
        <dbReference type="Proteomes" id="UP001054945"/>
    </source>
</evidence>
<accession>A0AAV4XYB6</accession>
<keyword evidence="3" id="KW-1185">Reference proteome</keyword>
<name>A0AAV4XYB6_CAEEX</name>
<feature type="chain" id="PRO_5043887428" evidence="1">
    <location>
        <begin position="20"/>
        <end position="72"/>
    </location>
</feature>
<keyword evidence="1" id="KW-0732">Signal</keyword>
<dbReference type="AlphaFoldDB" id="A0AAV4XYB6"/>
<sequence length="72" mass="7667">MLHCAPIVTASILLPTGVAQTSPSSIKLKQKPATTPTSNTFQPKYTHSNLSFANAVLPLLTPKILTRTLTPP</sequence>
<feature type="signal peptide" evidence="1">
    <location>
        <begin position="1"/>
        <end position="19"/>
    </location>
</feature>
<evidence type="ECO:0000256" key="1">
    <source>
        <dbReference type="SAM" id="SignalP"/>
    </source>
</evidence>
<protein>
    <submittedName>
        <fullName evidence="2">Uncharacterized protein</fullName>
    </submittedName>
</protein>
<organism evidence="2 3">
    <name type="scientific">Caerostris extrusa</name>
    <name type="common">Bark spider</name>
    <name type="synonym">Caerostris bankana</name>
    <dbReference type="NCBI Taxonomy" id="172846"/>
    <lineage>
        <taxon>Eukaryota</taxon>
        <taxon>Metazoa</taxon>
        <taxon>Ecdysozoa</taxon>
        <taxon>Arthropoda</taxon>
        <taxon>Chelicerata</taxon>
        <taxon>Arachnida</taxon>
        <taxon>Araneae</taxon>
        <taxon>Araneomorphae</taxon>
        <taxon>Entelegynae</taxon>
        <taxon>Araneoidea</taxon>
        <taxon>Araneidae</taxon>
        <taxon>Caerostris</taxon>
    </lineage>
</organism>